<protein>
    <submittedName>
        <fullName evidence="5">4Fe-4S dicluster domain-containing protein</fullName>
    </submittedName>
</protein>
<organism evidence="5 6">
    <name type="scientific">Malonomonas rubra DSM 5091</name>
    <dbReference type="NCBI Taxonomy" id="1122189"/>
    <lineage>
        <taxon>Bacteria</taxon>
        <taxon>Pseudomonadati</taxon>
        <taxon>Thermodesulfobacteriota</taxon>
        <taxon>Desulfuromonadia</taxon>
        <taxon>Desulfuromonadales</taxon>
        <taxon>Geopsychrobacteraceae</taxon>
        <taxon>Malonomonas</taxon>
    </lineage>
</organism>
<keyword evidence="1" id="KW-0479">Metal-binding</keyword>
<proteinExistence type="predicted"/>
<feature type="domain" description="4Fe-4S ferredoxin-type" evidence="4">
    <location>
        <begin position="34"/>
        <end position="54"/>
    </location>
</feature>
<evidence type="ECO:0000313" key="6">
    <source>
        <dbReference type="Proteomes" id="UP000184171"/>
    </source>
</evidence>
<dbReference type="PROSITE" id="PS51379">
    <property type="entry name" value="4FE4S_FER_2"/>
    <property type="match status" value="2"/>
</dbReference>
<dbReference type="Proteomes" id="UP000184171">
    <property type="component" value="Unassembled WGS sequence"/>
</dbReference>
<dbReference type="InterPro" id="IPR017900">
    <property type="entry name" value="4Fe4S_Fe_S_CS"/>
</dbReference>
<dbReference type="Gene3D" id="3.30.70.20">
    <property type="match status" value="1"/>
</dbReference>
<sequence>MALKINEDCIACGTCVDTCPLGAIVESGEIYTITDECTECRACVDSCPVDAIVD</sequence>
<reference evidence="5 6" key="1">
    <citation type="submission" date="2016-11" db="EMBL/GenBank/DDBJ databases">
        <authorList>
            <person name="Jaros S."/>
            <person name="Januszkiewicz K."/>
            <person name="Wedrychowicz H."/>
        </authorList>
    </citation>
    <scope>NUCLEOTIDE SEQUENCE [LARGE SCALE GENOMIC DNA]</scope>
    <source>
        <strain evidence="5 6">DSM 5091</strain>
    </source>
</reference>
<dbReference type="STRING" id="1122189.SAMN02745165_00266"/>
<evidence type="ECO:0000256" key="2">
    <source>
        <dbReference type="ARBA" id="ARBA00023004"/>
    </source>
</evidence>
<accession>A0A1M6BQP3</accession>
<keyword evidence="2" id="KW-0408">Iron</keyword>
<evidence type="ECO:0000256" key="3">
    <source>
        <dbReference type="ARBA" id="ARBA00023014"/>
    </source>
</evidence>
<keyword evidence="3" id="KW-0411">Iron-sulfur</keyword>
<dbReference type="GO" id="GO:0046872">
    <property type="term" value="F:metal ion binding"/>
    <property type="evidence" value="ECO:0007669"/>
    <property type="project" value="UniProtKB-KW"/>
</dbReference>
<name>A0A1M6BQP3_MALRU</name>
<dbReference type="SUPFAM" id="SSF54862">
    <property type="entry name" value="4Fe-4S ferredoxins"/>
    <property type="match status" value="1"/>
</dbReference>
<dbReference type="EMBL" id="FQZT01000001">
    <property type="protein sequence ID" value="SHI51011.1"/>
    <property type="molecule type" value="Genomic_DNA"/>
</dbReference>
<feature type="domain" description="4Fe-4S ferredoxin-type" evidence="4">
    <location>
        <begin position="1"/>
        <end position="29"/>
    </location>
</feature>
<evidence type="ECO:0000256" key="1">
    <source>
        <dbReference type="ARBA" id="ARBA00022723"/>
    </source>
</evidence>
<keyword evidence="6" id="KW-1185">Reference proteome</keyword>
<evidence type="ECO:0000313" key="5">
    <source>
        <dbReference type="EMBL" id="SHI51011.1"/>
    </source>
</evidence>
<dbReference type="AlphaFoldDB" id="A0A1M6BQP3"/>
<dbReference type="InterPro" id="IPR017896">
    <property type="entry name" value="4Fe4S_Fe-S-bd"/>
</dbReference>
<dbReference type="GO" id="GO:0051536">
    <property type="term" value="F:iron-sulfur cluster binding"/>
    <property type="evidence" value="ECO:0007669"/>
    <property type="project" value="UniProtKB-KW"/>
</dbReference>
<dbReference type="PROSITE" id="PS00198">
    <property type="entry name" value="4FE4S_FER_1"/>
    <property type="match status" value="2"/>
</dbReference>
<dbReference type="OrthoDB" id="9803397at2"/>
<dbReference type="Pfam" id="PF13187">
    <property type="entry name" value="Fer4_9"/>
    <property type="match status" value="1"/>
</dbReference>
<evidence type="ECO:0000259" key="4">
    <source>
        <dbReference type="PROSITE" id="PS51379"/>
    </source>
</evidence>
<dbReference type="RefSeq" id="WP_072904941.1">
    <property type="nucleotide sequence ID" value="NZ_FQZT01000001.1"/>
</dbReference>
<gene>
    <name evidence="5" type="ORF">SAMN02745165_00266</name>
</gene>